<reference evidence="2" key="2">
    <citation type="submission" date="2020-09" db="EMBL/GenBank/DDBJ databases">
        <authorList>
            <person name="Sun Q."/>
            <person name="Zhou Y."/>
        </authorList>
    </citation>
    <scope>NUCLEOTIDE SEQUENCE</scope>
    <source>
        <strain evidence="2">CGMCC 1.3617</strain>
    </source>
</reference>
<evidence type="ECO:0000256" key="1">
    <source>
        <dbReference type="SAM" id="MobiDB-lite"/>
    </source>
</evidence>
<dbReference type="EMBL" id="BMKW01000013">
    <property type="protein sequence ID" value="GGJ35044.1"/>
    <property type="molecule type" value="Genomic_DNA"/>
</dbReference>
<feature type="region of interest" description="Disordered" evidence="1">
    <location>
        <begin position="24"/>
        <end position="46"/>
    </location>
</feature>
<dbReference type="AlphaFoldDB" id="A0A917NWB6"/>
<dbReference type="Proteomes" id="UP000661507">
    <property type="component" value="Unassembled WGS sequence"/>
</dbReference>
<gene>
    <name evidence="2" type="ORF">GCM10011320_48540</name>
</gene>
<protein>
    <submittedName>
        <fullName evidence="2">Uncharacterized protein</fullName>
    </submittedName>
</protein>
<name>A0A917NWB6_9PROT</name>
<evidence type="ECO:0000313" key="3">
    <source>
        <dbReference type="Proteomes" id="UP000661507"/>
    </source>
</evidence>
<proteinExistence type="predicted"/>
<evidence type="ECO:0000313" key="2">
    <source>
        <dbReference type="EMBL" id="GGJ35044.1"/>
    </source>
</evidence>
<sequence>MRLCDHGGGGQAVAIGRVQRVDSEGQAGQFHGPIVSKTRAGPEGRPNRLIVYKHACKAGARLGHLPYSRSICRTVWHHWRQSAEEKSVLRPAGRGPVPPKRKAR</sequence>
<comment type="caution">
    <text evidence="2">The sequence shown here is derived from an EMBL/GenBank/DDBJ whole genome shotgun (WGS) entry which is preliminary data.</text>
</comment>
<accession>A0A917NWB6</accession>
<keyword evidence="3" id="KW-1185">Reference proteome</keyword>
<organism evidence="2 3">
    <name type="scientific">Neoroseomonas lacus</name>
    <dbReference type="NCBI Taxonomy" id="287609"/>
    <lineage>
        <taxon>Bacteria</taxon>
        <taxon>Pseudomonadati</taxon>
        <taxon>Pseudomonadota</taxon>
        <taxon>Alphaproteobacteria</taxon>
        <taxon>Acetobacterales</taxon>
        <taxon>Acetobacteraceae</taxon>
        <taxon>Neoroseomonas</taxon>
    </lineage>
</organism>
<feature type="region of interest" description="Disordered" evidence="1">
    <location>
        <begin position="81"/>
        <end position="104"/>
    </location>
</feature>
<reference evidence="2" key="1">
    <citation type="journal article" date="2014" name="Int. J. Syst. Evol. Microbiol.">
        <title>Complete genome sequence of Corynebacterium casei LMG S-19264T (=DSM 44701T), isolated from a smear-ripened cheese.</title>
        <authorList>
            <consortium name="US DOE Joint Genome Institute (JGI-PGF)"/>
            <person name="Walter F."/>
            <person name="Albersmeier A."/>
            <person name="Kalinowski J."/>
            <person name="Ruckert C."/>
        </authorList>
    </citation>
    <scope>NUCLEOTIDE SEQUENCE</scope>
    <source>
        <strain evidence="2">CGMCC 1.3617</strain>
    </source>
</reference>